<protein>
    <recommendedName>
        <fullName evidence="3">Xaa-Pro dipeptidase</fullName>
    </recommendedName>
</protein>
<comment type="caution">
    <text evidence="1">The sequence shown here is derived from an EMBL/GenBank/DDBJ whole genome shotgun (WGS) entry which is preliminary data.</text>
</comment>
<gene>
    <name evidence="1" type="ORF">H8E80_06575</name>
</gene>
<dbReference type="AlphaFoldDB" id="A0A8J6T7P3"/>
<dbReference type="Proteomes" id="UP000603545">
    <property type="component" value="Unassembled WGS sequence"/>
</dbReference>
<evidence type="ECO:0000313" key="2">
    <source>
        <dbReference type="Proteomes" id="UP000603545"/>
    </source>
</evidence>
<evidence type="ECO:0008006" key="3">
    <source>
        <dbReference type="Google" id="ProtNLM"/>
    </source>
</evidence>
<organism evidence="1 2">
    <name type="scientific">Candidatus Desulfaltia bathyphila</name>
    <dbReference type="NCBI Taxonomy" id="2841697"/>
    <lineage>
        <taxon>Bacteria</taxon>
        <taxon>Pseudomonadati</taxon>
        <taxon>Thermodesulfobacteriota</taxon>
        <taxon>Desulfobacteria</taxon>
        <taxon>Desulfobacterales</taxon>
        <taxon>Desulfobacterales incertae sedis</taxon>
        <taxon>Candidatus Desulfaltia</taxon>
    </lineage>
</organism>
<reference evidence="1 2" key="1">
    <citation type="submission" date="2020-08" db="EMBL/GenBank/DDBJ databases">
        <title>Bridging the membrane lipid divide: bacteria of the FCB group superphylum have the potential to synthesize archaeal ether lipids.</title>
        <authorList>
            <person name="Villanueva L."/>
            <person name="Von Meijenfeldt F.A.B."/>
            <person name="Westbye A.B."/>
            <person name="Yadav S."/>
            <person name="Hopmans E.C."/>
            <person name="Dutilh B.E."/>
            <person name="Sinninghe Damste J.S."/>
        </authorList>
    </citation>
    <scope>NUCLEOTIDE SEQUENCE [LARGE SCALE GENOMIC DNA]</scope>
    <source>
        <strain evidence="1">NIOZ-UU82</strain>
    </source>
</reference>
<dbReference type="EMBL" id="JACNLL010000060">
    <property type="protein sequence ID" value="MBC8199692.1"/>
    <property type="molecule type" value="Genomic_DNA"/>
</dbReference>
<evidence type="ECO:0000313" key="1">
    <source>
        <dbReference type="EMBL" id="MBC8199692.1"/>
    </source>
</evidence>
<accession>A0A8J6T7P3</accession>
<sequence>MKKDTIHIIPEKEIEGVGLVGIENTFQVTPEGGKRLTPGLDEIKIL</sequence>
<proteinExistence type="predicted"/>
<name>A0A8J6T7P3_9BACT</name>